<keyword evidence="3" id="KW-0804">Transcription</keyword>
<dbReference type="Pfam" id="PF13545">
    <property type="entry name" value="HTH_Crp_2"/>
    <property type="match status" value="1"/>
</dbReference>
<dbReference type="EMBL" id="JBHTFQ010000005">
    <property type="protein sequence ID" value="MFC7704590.1"/>
    <property type="molecule type" value="Genomic_DNA"/>
</dbReference>
<dbReference type="InterPro" id="IPR050397">
    <property type="entry name" value="Env_Response_Regulators"/>
</dbReference>
<gene>
    <name evidence="5" type="ORF">ACFQXB_10340</name>
</gene>
<dbReference type="InterPro" id="IPR014710">
    <property type="entry name" value="RmlC-like_jellyroll"/>
</dbReference>
<evidence type="ECO:0000259" key="4">
    <source>
        <dbReference type="PROSITE" id="PS51063"/>
    </source>
</evidence>
<dbReference type="SUPFAM" id="SSF46785">
    <property type="entry name" value="Winged helix' DNA-binding domain"/>
    <property type="match status" value="1"/>
</dbReference>
<dbReference type="Pfam" id="PF00027">
    <property type="entry name" value="cNMP_binding"/>
    <property type="match status" value="1"/>
</dbReference>
<evidence type="ECO:0000256" key="1">
    <source>
        <dbReference type="ARBA" id="ARBA00023015"/>
    </source>
</evidence>
<keyword evidence="1" id="KW-0805">Transcription regulation</keyword>
<dbReference type="PANTHER" id="PTHR24567">
    <property type="entry name" value="CRP FAMILY TRANSCRIPTIONAL REGULATORY PROTEIN"/>
    <property type="match status" value="1"/>
</dbReference>
<comment type="caution">
    <text evidence="5">The sequence shown here is derived from an EMBL/GenBank/DDBJ whole genome shotgun (WGS) entry which is preliminary data.</text>
</comment>
<feature type="domain" description="HTH crp-type" evidence="4">
    <location>
        <begin position="144"/>
        <end position="207"/>
    </location>
</feature>
<dbReference type="PANTHER" id="PTHR24567:SF74">
    <property type="entry name" value="HTH-TYPE TRANSCRIPTIONAL REGULATOR ARCR"/>
    <property type="match status" value="1"/>
</dbReference>
<evidence type="ECO:0000256" key="2">
    <source>
        <dbReference type="ARBA" id="ARBA00023125"/>
    </source>
</evidence>
<dbReference type="SMART" id="SM00419">
    <property type="entry name" value="HTH_CRP"/>
    <property type="match status" value="1"/>
</dbReference>
<dbReference type="Gene3D" id="1.10.10.10">
    <property type="entry name" value="Winged helix-like DNA-binding domain superfamily/Winged helix DNA-binding domain"/>
    <property type="match status" value="1"/>
</dbReference>
<dbReference type="InterPro" id="IPR036390">
    <property type="entry name" value="WH_DNA-bd_sf"/>
</dbReference>
<keyword evidence="2" id="KW-0238">DNA-binding</keyword>
<dbReference type="CDD" id="cd00038">
    <property type="entry name" value="CAP_ED"/>
    <property type="match status" value="1"/>
</dbReference>
<dbReference type="PROSITE" id="PS51063">
    <property type="entry name" value="HTH_CRP_2"/>
    <property type="match status" value="1"/>
</dbReference>
<sequence length="216" mass="23713">MMTPIHPILAGLDPSVQARISREARRLDLAAGQKVFEAGSLCQGLPLVLGGCIRLQMTACSGQEITLYRISDGDVCPLSLSALMQGEGYRAEAIVEEDARVIILPFGLFDDLMAASAPFRRQILGFFSARLDTLMLLVEQVAFRRMDQRLANWLRDRAGQGPTRITHQALAAELGTAREVVSRLLKGFERNGYVTLARGEITVIKPPPAEVSDCWC</sequence>
<evidence type="ECO:0000313" key="5">
    <source>
        <dbReference type="EMBL" id="MFC7704590.1"/>
    </source>
</evidence>
<reference evidence="6" key="1">
    <citation type="journal article" date="2019" name="Int. J. Syst. Evol. Microbiol.">
        <title>The Global Catalogue of Microorganisms (GCM) 10K type strain sequencing project: providing services to taxonomists for standard genome sequencing and annotation.</title>
        <authorList>
            <consortium name="The Broad Institute Genomics Platform"/>
            <consortium name="The Broad Institute Genome Sequencing Center for Infectious Disease"/>
            <person name="Wu L."/>
            <person name="Ma J."/>
        </authorList>
    </citation>
    <scope>NUCLEOTIDE SEQUENCE [LARGE SCALE GENOMIC DNA]</scope>
    <source>
        <strain evidence="6">CGMCC 1.12750</strain>
    </source>
</reference>
<dbReference type="InterPro" id="IPR012318">
    <property type="entry name" value="HTH_CRP"/>
</dbReference>
<dbReference type="InterPro" id="IPR018490">
    <property type="entry name" value="cNMP-bd_dom_sf"/>
</dbReference>
<protein>
    <submittedName>
        <fullName evidence="5">Crp/Fnr family transcriptional regulator</fullName>
    </submittedName>
</protein>
<name>A0ABW2UM10_9RHOB</name>
<organism evidence="5 6">
    <name type="scientific">Plastorhodobacter daqingensis</name>
    <dbReference type="NCBI Taxonomy" id="1387281"/>
    <lineage>
        <taxon>Bacteria</taxon>
        <taxon>Pseudomonadati</taxon>
        <taxon>Pseudomonadota</taxon>
        <taxon>Alphaproteobacteria</taxon>
        <taxon>Rhodobacterales</taxon>
        <taxon>Paracoccaceae</taxon>
        <taxon>Plastorhodobacter</taxon>
    </lineage>
</organism>
<accession>A0ABW2UM10</accession>
<evidence type="ECO:0000313" key="6">
    <source>
        <dbReference type="Proteomes" id="UP001596516"/>
    </source>
</evidence>
<proteinExistence type="predicted"/>
<keyword evidence="6" id="KW-1185">Reference proteome</keyword>
<dbReference type="InterPro" id="IPR000595">
    <property type="entry name" value="cNMP-bd_dom"/>
</dbReference>
<dbReference type="SUPFAM" id="SSF51206">
    <property type="entry name" value="cAMP-binding domain-like"/>
    <property type="match status" value="1"/>
</dbReference>
<dbReference type="Gene3D" id="2.60.120.10">
    <property type="entry name" value="Jelly Rolls"/>
    <property type="match status" value="1"/>
</dbReference>
<dbReference type="RefSeq" id="WP_377403082.1">
    <property type="nucleotide sequence ID" value="NZ_JBHTFQ010000005.1"/>
</dbReference>
<dbReference type="CDD" id="cd00092">
    <property type="entry name" value="HTH_CRP"/>
    <property type="match status" value="1"/>
</dbReference>
<evidence type="ECO:0000256" key="3">
    <source>
        <dbReference type="ARBA" id="ARBA00023163"/>
    </source>
</evidence>
<dbReference type="InterPro" id="IPR036388">
    <property type="entry name" value="WH-like_DNA-bd_sf"/>
</dbReference>
<dbReference type="Proteomes" id="UP001596516">
    <property type="component" value="Unassembled WGS sequence"/>
</dbReference>